<evidence type="ECO:0000256" key="1">
    <source>
        <dbReference type="ARBA" id="ARBA00022553"/>
    </source>
</evidence>
<organism evidence="6 7">
    <name type="scientific">Marinobacter salinexigens</name>
    <dbReference type="NCBI Taxonomy" id="2919747"/>
    <lineage>
        <taxon>Bacteria</taxon>
        <taxon>Pseudomonadati</taxon>
        <taxon>Pseudomonadota</taxon>
        <taxon>Gammaproteobacteria</taxon>
        <taxon>Pseudomonadales</taxon>
        <taxon>Marinobacteraceae</taxon>
        <taxon>Marinobacter</taxon>
    </lineage>
</organism>
<evidence type="ECO:0000259" key="5">
    <source>
        <dbReference type="PROSITE" id="PS50110"/>
    </source>
</evidence>
<dbReference type="PANTHER" id="PTHR43214:SF43">
    <property type="entry name" value="TWO-COMPONENT RESPONSE REGULATOR"/>
    <property type="match status" value="1"/>
</dbReference>
<dbReference type="PANTHER" id="PTHR43214">
    <property type="entry name" value="TWO-COMPONENT RESPONSE REGULATOR"/>
    <property type="match status" value="1"/>
</dbReference>
<feature type="domain" description="HTH luxR-type" evidence="4">
    <location>
        <begin position="140"/>
        <end position="205"/>
    </location>
</feature>
<dbReference type="EMBL" id="VTUU01000001">
    <property type="protein sequence ID" value="KAA1175746.1"/>
    <property type="molecule type" value="Genomic_DNA"/>
</dbReference>
<proteinExistence type="predicted"/>
<dbReference type="SMART" id="SM00421">
    <property type="entry name" value="HTH_LUXR"/>
    <property type="match status" value="1"/>
</dbReference>
<accession>A0A5B0VME0</accession>
<dbReference type="Proteomes" id="UP000323161">
    <property type="component" value="Unassembled WGS sequence"/>
</dbReference>
<feature type="modified residue" description="4-aspartylphosphate" evidence="3">
    <location>
        <position position="53"/>
    </location>
</feature>
<evidence type="ECO:0000313" key="7">
    <source>
        <dbReference type="Proteomes" id="UP000323161"/>
    </source>
</evidence>
<dbReference type="CDD" id="cd17535">
    <property type="entry name" value="REC_NarL-like"/>
    <property type="match status" value="1"/>
</dbReference>
<dbReference type="InterPro" id="IPR058245">
    <property type="entry name" value="NreC/VraR/RcsB-like_REC"/>
</dbReference>
<reference evidence="6 7" key="1">
    <citation type="submission" date="2019-08" db="EMBL/GenBank/DDBJ databases">
        <title>Marinobacter ZYF650 sp. nov., a marine bacterium isolated from seawater of the Mariana trench.</title>
        <authorList>
            <person name="Ahmad W."/>
        </authorList>
    </citation>
    <scope>NUCLEOTIDE SEQUENCE [LARGE SCALE GENOMIC DNA]</scope>
    <source>
        <strain evidence="6 7">ZYF650</strain>
    </source>
</reference>
<dbReference type="InterPro" id="IPR039420">
    <property type="entry name" value="WalR-like"/>
</dbReference>
<evidence type="ECO:0000256" key="2">
    <source>
        <dbReference type="ARBA" id="ARBA00023125"/>
    </source>
</evidence>
<dbReference type="InterPro" id="IPR000792">
    <property type="entry name" value="Tscrpt_reg_LuxR_C"/>
</dbReference>
<keyword evidence="2" id="KW-0238">DNA-binding</keyword>
<dbReference type="AlphaFoldDB" id="A0A5B0VME0"/>
<keyword evidence="1 3" id="KW-0597">Phosphoprotein</keyword>
<evidence type="ECO:0000313" key="6">
    <source>
        <dbReference type="EMBL" id="KAA1175746.1"/>
    </source>
</evidence>
<evidence type="ECO:0000259" key="4">
    <source>
        <dbReference type="PROSITE" id="PS50043"/>
    </source>
</evidence>
<dbReference type="PRINTS" id="PR00038">
    <property type="entry name" value="HTHLUXR"/>
</dbReference>
<protein>
    <submittedName>
        <fullName evidence="6">Response regulator transcription factor</fullName>
    </submittedName>
</protein>
<dbReference type="RefSeq" id="WP_149598386.1">
    <property type="nucleotide sequence ID" value="NZ_VTUU01000001.1"/>
</dbReference>
<dbReference type="PROSITE" id="PS50043">
    <property type="entry name" value="HTH_LUXR_2"/>
    <property type="match status" value="1"/>
</dbReference>
<comment type="caution">
    <text evidence="6">The sequence shown here is derived from an EMBL/GenBank/DDBJ whole genome shotgun (WGS) entry which is preliminary data.</text>
</comment>
<dbReference type="InterPro" id="IPR016032">
    <property type="entry name" value="Sig_transdc_resp-reg_C-effctor"/>
</dbReference>
<dbReference type="Pfam" id="PF00072">
    <property type="entry name" value="Response_reg"/>
    <property type="match status" value="1"/>
</dbReference>
<dbReference type="SMART" id="SM00448">
    <property type="entry name" value="REC"/>
    <property type="match status" value="1"/>
</dbReference>
<dbReference type="CDD" id="cd06170">
    <property type="entry name" value="LuxR_C_like"/>
    <property type="match status" value="1"/>
</dbReference>
<gene>
    <name evidence="6" type="ORF">FWJ25_01005</name>
</gene>
<dbReference type="PROSITE" id="PS50110">
    <property type="entry name" value="RESPONSE_REGULATORY"/>
    <property type="match status" value="1"/>
</dbReference>
<dbReference type="GO" id="GO:0003677">
    <property type="term" value="F:DNA binding"/>
    <property type="evidence" value="ECO:0007669"/>
    <property type="project" value="UniProtKB-KW"/>
</dbReference>
<dbReference type="InterPro" id="IPR011006">
    <property type="entry name" value="CheY-like_superfamily"/>
</dbReference>
<name>A0A5B0VME0_9GAMM</name>
<dbReference type="GO" id="GO:0006355">
    <property type="term" value="P:regulation of DNA-templated transcription"/>
    <property type="evidence" value="ECO:0007669"/>
    <property type="project" value="InterPro"/>
</dbReference>
<evidence type="ECO:0000256" key="3">
    <source>
        <dbReference type="PROSITE-ProRule" id="PRU00169"/>
    </source>
</evidence>
<dbReference type="GO" id="GO:0000160">
    <property type="term" value="P:phosphorelay signal transduction system"/>
    <property type="evidence" value="ECO:0007669"/>
    <property type="project" value="InterPro"/>
</dbReference>
<dbReference type="InterPro" id="IPR001789">
    <property type="entry name" value="Sig_transdc_resp-reg_receiver"/>
</dbReference>
<keyword evidence="7" id="KW-1185">Reference proteome</keyword>
<dbReference type="SUPFAM" id="SSF46894">
    <property type="entry name" value="C-terminal effector domain of the bipartite response regulators"/>
    <property type="match status" value="1"/>
</dbReference>
<sequence>MKLMIVDDHQVVRQGIANLLRSMMPGLEVTEVDNGQDAVSGYARLQPDVVLLDMGLPDISGLEVGRRIRQRWRGASIVFFTMHDELPMVRQALDVGGMGFVSKSCAPEELLEAVKRVAAGQPYIEHPVATRLAMNQERPVDNRLRDVTQREMEVLLMYARGENIPGIAQRLCVSNKTVSNHLALLKSKLNVESSVELIHLAVDAGLVRYGQLDERQRAGAR</sequence>
<feature type="domain" description="Response regulatory" evidence="5">
    <location>
        <begin position="2"/>
        <end position="118"/>
    </location>
</feature>
<dbReference type="SUPFAM" id="SSF52172">
    <property type="entry name" value="CheY-like"/>
    <property type="match status" value="1"/>
</dbReference>
<dbReference type="Gene3D" id="3.40.50.2300">
    <property type="match status" value="1"/>
</dbReference>
<dbReference type="Pfam" id="PF00196">
    <property type="entry name" value="GerE"/>
    <property type="match status" value="1"/>
</dbReference>